<proteinExistence type="predicted"/>
<organism evidence="1 2">
    <name type="scientific">Smallanthus sonchifolius</name>
    <dbReference type="NCBI Taxonomy" id="185202"/>
    <lineage>
        <taxon>Eukaryota</taxon>
        <taxon>Viridiplantae</taxon>
        <taxon>Streptophyta</taxon>
        <taxon>Embryophyta</taxon>
        <taxon>Tracheophyta</taxon>
        <taxon>Spermatophyta</taxon>
        <taxon>Magnoliopsida</taxon>
        <taxon>eudicotyledons</taxon>
        <taxon>Gunneridae</taxon>
        <taxon>Pentapetalae</taxon>
        <taxon>asterids</taxon>
        <taxon>campanulids</taxon>
        <taxon>Asterales</taxon>
        <taxon>Asteraceae</taxon>
        <taxon>Asteroideae</taxon>
        <taxon>Heliantheae alliance</taxon>
        <taxon>Millerieae</taxon>
        <taxon>Smallanthus</taxon>
    </lineage>
</organism>
<name>A0ACB9I0Q9_9ASTR</name>
<reference evidence="2" key="1">
    <citation type="journal article" date="2022" name="Mol. Ecol. Resour.">
        <title>The genomes of chicory, endive, great burdock and yacon provide insights into Asteraceae palaeo-polyploidization history and plant inulin production.</title>
        <authorList>
            <person name="Fan W."/>
            <person name="Wang S."/>
            <person name="Wang H."/>
            <person name="Wang A."/>
            <person name="Jiang F."/>
            <person name="Liu H."/>
            <person name="Zhao H."/>
            <person name="Xu D."/>
            <person name="Zhang Y."/>
        </authorList>
    </citation>
    <scope>NUCLEOTIDE SEQUENCE [LARGE SCALE GENOMIC DNA]</scope>
    <source>
        <strain evidence="2">cv. Yunnan</strain>
    </source>
</reference>
<comment type="caution">
    <text evidence="1">The sequence shown here is derived from an EMBL/GenBank/DDBJ whole genome shotgun (WGS) entry which is preliminary data.</text>
</comment>
<dbReference type="EMBL" id="CM042027">
    <property type="protein sequence ID" value="KAI3801774.1"/>
    <property type="molecule type" value="Genomic_DNA"/>
</dbReference>
<sequence>MEDNWTVELAIVFHEEDQLSTEKVISIGAAVTEINNNNNNDNDNDNDASLQTRKYCCLHLRVNTNKLEQSMPSLPPFSLFSLLSFFSL</sequence>
<keyword evidence="2" id="KW-1185">Reference proteome</keyword>
<dbReference type="Proteomes" id="UP001056120">
    <property type="component" value="Linkage Group LG10"/>
</dbReference>
<gene>
    <name evidence="1" type="ORF">L1987_29888</name>
</gene>
<evidence type="ECO:0000313" key="2">
    <source>
        <dbReference type="Proteomes" id="UP001056120"/>
    </source>
</evidence>
<protein>
    <submittedName>
        <fullName evidence="1">Uncharacterized protein</fullName>
    </submittedName>
</protein>
<reference evidence="1 2" key="2">
    <citation type="journal article" date="2022" name="Mol. Ecol. Resour.">
        <title>The genomes of chicory, endive, great burdock and yacon provide insights into Asteraceae paleo-polyploidization history and plant inulin production.</title>
        <authorList>
            <person name="Fan W."/>
            <person name="Wang S."/>
            <person name="Wang H."/>
            <person name="Wang A."/>
            <person name="Jiang F."/>
            <person name="Liu H."/>
            <person name="Zhao H."/>
            <person name="Xu D."/>
            <person name="Zhang Y."/>
        </authorList>
    </citation>
    <scope>NUCLEOTIDE SEQUENCE [LARGE SCALE GENOMIC DNA]</scope>
    <source>
        <strain evidence="2">cv. Yunnan</strain>
        <tissue evidence="1">Leaves</tissue>
    </source>
</reference>
<evidence type="ECO:0000313" key="1">
    <source>
        <dbReference type="EMBL" id="KAI3801774.1"/>
    </source>
</evidence>
<accession>A0ACB9I0Q9</accession>